<protein>
    <submittedName>
        <fullName evidence="1">Uncharacterized protein</fullName>
    </submittedName>
</protein>
<organism evidence="1">
    <name type="scientific">Dulem virus 31</name>
    <dbReference type="NCBI Taxonomy" id="3145749"/>
    <lineage>
        <taxon>Viruses</taxon>
        <taxon>Monodnaviria</taxon>
        <taxon>Sangervirae</taxon>
        <taxon>Phixviricota</taxon>
        <taxon>Malgrandaviricetes</taxon>
        <taxon>Petitvirales</taxon>
        <taxon>Microviridae</taxon>
        <taxon>Microvirus</taxon>
    </lineage>
</organism>
<dbReference type="EMBL" id="PP511318">
    <property type="protein sequence ID" value="XCD03091.1"/>
    <property type="molecule type" value="Genomic_DNA"/>
</dbReference>
<proteinExistence type="predicted"/>
<name>A0AAU8AT71_9VIRU</name>
<accession>A0AAU8AT71</accession>
<reference evidence="1" key="1">
    <citation type="submission" date="2024-03" db="EMBL/GenBank/DDBJ databases">
        <title>Diverse circular DNA viruses in blood, oral, and fecal samples of captive lemurs.</title>
        <authorList>
            <person name="Paietta E.N."/>
            <person name="Kraberger S."/>
            <person name="Lund M.C."/>
            <person name="Custer J.M."/>
            <person name="Vargas K.M."/>
            <person name="Ehmke E.E."/>
            <person name="Yoder A.D."/>
            <person name="Varsani A."/>
        </authorList>
    </citation>
    <scope>NUCLEOTIDE SEQUENCE</scope>
    <source>
        <strain evidence="1">Duke_17_45</strain>
    </source>
</reference>
<evidence type="ECO:0000313" key="1">
    <source>
        <dbReference type="EMBL" id="XCD03091.1"/>
    </source>
</evidence>
<sequence>MNLDKLLKKIELNKQTENEVKTYPFTIGGETYQIRTLTRAKKREFLYMNEIGKSNLTIGDIVKKSIPYIYQSIEGIKDLAERAKQEKLIVKYYDVIEYLFEPDEIVEIVGFMTDINNISEKQMEGDIEEIKKP</sequence>